<dbReference type="SUPFAM" id="SSF53098">
    <property type="entry name" value="Ribonuclease H-like"/>
    <property type="match status" value="1"/>
</dbReference>
<evidence type="ECO:0000259" key="2">
    <source>
        <dbReference type="PROSITE" id="PS50994"/>
    </source>
</evidence>
<reference evidence="3" key="1">
    <citation type="submission" date="2021-11" db="EMBL/GenBank/DDBJ databases">
        <title>Streptomyces corallinus and Kineosporia corallina sp. nov., two new coral-derived marine actinobacteria.</title>
        <authorList>
            <person name="Buangrab K."/>
            <person name="Sutthacheep M."/>
            <person name="Yeemin T."/>
            <person name="Harunari E."/>
            <person name="Igarashi Y."/>
            <person name="Sripreechasak P."/>
            <person name="Kanchanasin P."/>
            <person name="Tanasupawat S."/>
            <person name="Phongsopitanun W."/>
        </authorList>
    </citation>
    <scope>NUCLEOTIDE SEQUENCE</scope>
    <source>
        <strain evidence="3">JCM 31032</strain>
    </source>
</reference>
<comment type="caution">
    <text evidence="3">The sequence shown here is derived from an EMBL/GenBank/DDBJ whole genome shotgun (WGS) entry which is preliminary data.</text>
</comment>
<dbReference type="InterPro" id="IPR001584">
    <property type="entry name" value="Integrase_cat-core"/>
</dbReference>
<dbReference type="PROSITE" id="PS50994">
    <property type="entry name" value="INTEGRASE"/>
    <property type="match status" value="1"/>
</dbReference>
<evidence type="ECO:0000313" key="4">
    <source>
        <dbReference type="Proteomes" id="UP001138997"/>
    </source>
</evidence>
<dbReference type="InterPro" id="IPR025948">
    <property type="entry name" value="HTH-like_dom"/>
</dbReference>
<dbReference type="Pfam" id="PF13276">
    <property type="entry name" value="HTH_21"/>
    <property type="match status" value="1"/>
</dbReference>
<dbReference type="PANTHER" id="PTHR46889">
    <property type="entry name" value="TRANSPOSASE INSF FOR INSERTION SEQUENCE IS3B-RELATED"/>
    <property type="match status" value="1"/>
</dbReference>
<dbReference type="InterPro" id="IPR048020">
    <property type="entry name" value="Transpos_IS3"/>
</dbReference>
<comment type="function">
    <text evidence="1">Involved in the transposition of the insertion sequence.</text>
</comment>
<dbReference type="Pfam" id="PF13333">
    <property type="entry name" value="rve_2"/>
    <property type="match status" value="1"/>
</dbReference>
<dbReference type="PANTHER" id="PTHR46889:SF4">
    <property type="entry name" value="TRANSPOSASE INSO FOR INSERTION SEQUENCE ELEMENT IS911B-RELATED"/>
    <property type="match status" value="1"/>
</dbReference>
<proteinExistence type="predicted"/>
<dbReference type="InterPro" id="IPR050900">
    <property type="entry name" value="Transposase_IS3/IS150/IS904"/>
</dbReference>
<dbReference type="NCBIfam" id="NF033516">
    <property type="entry name" value="transpos_IS3"/>
    <property type="match status" value="1"/>
</dbReference>
<evidence type="ECO:0000256" key="1">
    <source>
        <dbReference type="ARBA" id="ARBA00002286"/>
    </source>
</evidence>
<dbReference type="InterPro" id="IPR036397">
    <property type="entry name" value="RNaseH_sf"/>
</dbReference>
<dbReference type="Proteomes" id="UP001138997">
    <property type="component" value="Unassembled WGS sequence"/>
</dbReference>
<keyword evidence="4" id="KW-1185">Reference proteome</keyword>
<dbReference type="RefSeq" id="WP_231450106.1">
    <property type="nucleotide sequence ID" value="NZ_JAJOMB010000056.1"/>
</dbReference>
<protein>
    <submittedName>
        <fullName evidence="3">IS3 family transposase</fullName>
    </submittedName>
</protein>
<accession>A0A9X1NQ59</accession>
<name>A0A9X1NQ59_9ACTN</name>
<feature type="domain" description="Integrase catalytic" evidence="2">
    <location>
        <begin position="147"/>
        <end position="313"/>
    </location>
</feature>
<organism evidence="3 4">
    <name type="scientific">Kineosporia babensis</name>
    <dbReference type="NCBI Taxonomy" id="499548"/>
    <lineage>
        <taxon>Bacteria</taxon>
        <taxon>Bacillati</taxon>
        <taxon>Actinomycetota</taxon>
        <taxon>Actinomycetes</taxon>
        <taxon>Kineosporiales</taxon>
        <taxon>Kineosporiaceae</taxon>
        <taxon>Kineosporia</taxon>
    </lineage>
</organism>
<dbReference type="Pfam" id="PF00665">
    <property type="entry name" value="rve"/>
    <property type="match status" value="1"/>
</dbReference>
<evidence type="ECO:0000313" key="3">
    <source>
        <dbReference type="EMBL" id="MCD5317256.1"/>
    </source>
</evidence>
<dbReference type="InterPro" id="IPR012337">
    <property type="entry name" value="RNaseH-like_sf"/>
</dbReference>
<dbReference type="AlphaFoldDB" id="A0A9X1NQ59"/>
<gene>
    <name evidence="3" type="ORF">LR394_40835</name>
</gene>
<dbReference type="Gene3D" id="3.30.420.10">
    <property type="entry name" value="Ribonuclease H-like superfamily/Ribonuclease H"/>
    <property type="match status" value="1"/>
</dbReference>
<dbReference type="EMBL" id="JAJOMB010000056">
    <property type="protein sequence ID" value="MCD5317256.1"/>
    <property type="molecule type" value="Genomic_DNA"/>
</dbReference>
<sequence length="325" mass="35996">MVGTASPGRLYGPSLALIVEYIDQHKDQFGVEPICAVLTGMGAKIAPSTYYARKARPPSDRAVRDQAVTAKLREVHARNYGVYGIRKMYAALARLGGVNGVPVARCTIQRLMKAAGLKGVSRRKTPRTTVAGKGIDTRADHVKRNFTATAPDQLWVADFTYVRTLSGWVYAAFILDVFSRKIVGWRLSRNMRTDLALDALQMAIWARQRAGRDLSGLIHHSDRGVQYVDVRYTARLEEAEAVASVGSKGDSYDNAMAEALNSVYKAELVRNLGPWNGIDDLEIATTEYIDWYNNDRLHEALGHVPPAEHEANYYTKTPATEPITV</sequence>
<dbReference type="GO" id="GO:0015074">
    <property type="term" value="P:DNA integration"/>
    <property type="evidence" value="ECO:0007669"/>
    <property type="project" value="InterPro"/>
</dbReference>
<dbReference type="GO" id="GO:0003676">
    <property type="term" value="F:nucleic acid binding"/>
    <property type="evidence" value="ECO:0007669"/>
    <property type="project" value="InterPro"/>
</dbReference>